<dbReference type="EMBL" id="JPOS01000012">
    <property type="protein sequence ID" value="KGE89070.1"/>
    <property type="molecule type" value="Genomic_DNA"/>
</dbReference>
<feature type="transmembrane region" description="Helical" evidence="1">
    <location>
        <begin position="12"/>
        <end position="31"/>
    </location>
</feature>
<evidence type="ECO:0000313" key="2">
    <source>
        <dbReference type="EMBL" id="KGE89070.1"/>
    </source>
</evidence>
<sequence>MISQYRMKLDLVGQSVLIALAMIVVLGKWWLWALAVVAGLALWQTGSAFHLIVAYAYRSRKPYLLLLGSILLLLPLKFWLAGYWSLIIPGLAVLIYFFITLRDTIVVLRRPRSFWDI</sequence>
<reference evidence="2 3" key="1">
    <citation type="journal article" date="2014" name="Int. J. Syst. Evol. Microbiol.">
        <title>Phaeodactylibacter xiamenensis gen. nov., sp. nov., a member of the family Saprospiraceae isolated from the marine alga Phaeodactylum tricornutum.</title>
        <authorList>
            <person name="Chen Z.Jr."/>
            <person name="Lei X."/>
            <person name="Lai Q."/>
            <person name="Li Y."/>
            <person name="Zhang B."/>
            <person name="Zhang J."/>
            <person name="Zhang H."/>
            <person name="Yang L."/>
            <person name="Zheng W."/>
            <person name="Tian Y."/>
            <person name="Yu Z."/>
            <person name="Xu H.Jr."/>
            <person name="Zheng T."/>
        </authorList>
    </citation>
    <scope>NUCLEOTIDE SEQUENCE [LARGE SCALE GENOMIC DNA]</scope>
    <source>
        <strain evidence="2 3">KD52</strain>
    </source>
</reference>
<keyword evidence="1" id="KW-0812">Transmembrane</keyword>
<keyword evidence="3" id="KW-1185">Reference proteome</keyword>
<gene>
    <name evidence="2" type="ORF">IX84_04640</name>
</gene>
<keyword evidence="1" id="KW-0472">Membrane</keyword>
<evidence type="ECO:0000313" key="3">
    <source>
        <dbReference type="Proteomes" id="UP000029736"/>
    </source>
</evidence>
<dbReference type="STRING" id="1524460.IX84_04640"/>
<organism evidence="2 3">
    <name type="scientific">Phaeodactylibacter xiamenensis</name>
    <dbReference type="NCBI Taxonomy" id="1524460"/>
    <lineage>
        <taxon>Bacteria</taxon>
        <taxon>Pseudomonadati</taxon>
        <taxon>Bacteroidota</taxon>
        <taxon>Saprospiria</taxon>
        <taxon>Saprospirales</taxon>
        <taxon>Haliscomenobacteraceae</taxon>
        <taxon>Phaeodactylibacter</taxon>
    </lineage>
</organism>
<comment type="caution">
    <text evidence="2">The sequence shown here is derived from an EMBL/GenBank/DDBJ whole genome shotgun (WGS) entry which is preliminary data.</text>
</comment>
<accession>A0A098SAC0</accession>
<protein>
    <submittedName>
        <fullName evidence="2">Uncharacterized protein</fullName>
    </submittedName>
</protein>
<dbReference type="RefSeq" id="WP_044216875.1">
    <property type="nucleotide sequence ID" value="NZ_CAKZLC010000229.1"/>
</dbReference>
<proteinExistence type="predicted"/>
<dbReference type="AlphaFoldDB" id="A0A098SAC0"/>
<feature type="transmembrane region" description="Helical" evidence="1">
    <location>
        <begin position="63"/>
        <end position="80"/>
    </location>
</feature>
<evidence type="ECO:0000256" key="1">
    <source>
        <dbReference type="SAM" id="Phobius"/>
    </source>
</evidence>
<feature type="transmembrane region" description="Helical" evidence="1">
    <location>
        <begin position="86"/>
        <end position="108"/>
    </location>
</feature>
<name>A0A098SAC0_9BACT</name>
<dbReference type="OrthoDB" id="1496028at2"/>
<dbReference type="Proteomes" id="UP000029736">
    <property type="component" value="Unassembled WGS sequence"/>
</dbReference>
<feature type="transmembrane region" description="Helical" evidence="1">
    <location>
        <begin position="37"/>
        <end position="56"/>
    </location>
</feature>
<keyword evidence="1" id="KW-1133">Transmembrane helix</keyword>